<accession>A0A8J2MXN6</accession>
<sequence length="563" mass="61776">MQIKDKKGIIIGTVNRLGIAFCRELLRNGAEKIVMIGDREINDDEVSPIDELNHEFGEQRVTHYNSDNSKSSELDTIFKEAVNYLGGLEILINNADLFNEIDITKAVDVNIATVIRSSLLGVQQMGKDMGSKGGIIVNVASIFGLEPVPQLPVYSTAKQAVISFSRSFSQPYHFKRTGVKVVVLCPGLSKIQDYPSEKYPNNDSEVTGAKCATVHPQKVETVAHGLVYVIRCAQNGSIWITDFPDRKSRRASAEEKAKELEIIKGIVCGKNVVITGGASGLGYSFVNHFLEHGAKKIAIIDVDTTAGEQAVKAVTKTYGAEKIIFINADTSNYSQIHDAFAQLTTSMDSIDIVVNNAGILDERRWEREIAINISGMLFVANIALQFMGKDQGHNGGVLVNIGQHFDFKTTAQLPVYTATKSAMIGLSKSLGAPYHYERTGVRVLALCPGLTETALTINSPNRLSSRIMKADFVKNLENLSIQTPYIVAKGLMTILKCGESGSIWVIDNGNTPYEVVIPHYQSLKRSYKNNFIPTLSHPTIKGRPMKELRIYDNNIRSGLTSCA</sequence>
<dbReference type="PRINTS" id="PR00080">
    <property type="entry name" value="SDRFAMILY"/>
</dbReference>
<evidence type="ECO:0000256" key="1">
    <source>
        <dbReference type="ARBA" id="ARBA00006484"/>
    </source>
</evidence>
<dbReference type="InterPro" id="IPR036291">
    <property type="entry name" value="NAD(P)-bd_dom_sf"/>
</dbReference>
<dbReference type="Pfam" id="PF00106">
    <property type="entry name" value="adh_short"/>
    <property type="match status" value="2"/>
</dbReference>
<dbReference type="Gene3D" id="3.40.50.720">
    <property type="entry name" value="NAD(P)-binding Rossmann-like Domain"/>
    <property type="match status" value="2"/>
</dbReference>
<dbReference type="PROSITE" id="PS00061">
    <property type="entry name" value="ADH_SHORT"/>
    <property type="match status" value="1"/>
</dbReference>
<dbReference type="AlphaFoldDB" id="A0A8J2MXN6"/>
<protein>
    <submittedName>
        <fullName evidence="3">Similar to HPGD: 15-hydroxyprostaglandin dehydrogenase [NAD( )] (Homo sapiens)</fullName>
    </submittedName>
</protein>
<dbReference type="GO" id="GO:0005737">
    <property type="term" value="C:cytoplasm"/>
    <property type="evidence" value="ECO:0007669"/>
    <property type="project" value="TreeGrafter"/>
</dbReference>
<keyword evidence="2" id="KW-0560">Oxidoreductase</keyword>
<evidence type="ECO:0000313" key="3">
    <source>
        <dbReference type="EMBL" id="CAG5102160.1"/>
    </source>
</evidence>
<evidence type="ECO:0000256" key="2">
    <source>
        <dbReference type="ARBA" id="ARBA00023002"/>
    </source>
</evidence>
<name>A0A8J2MXN6_COTCN</name>
<gene>
    <name evidence="3" type="ORF">HICCMSTLAB_LOCUS10876</name>
</gene>
<dbReference type="InterPro" id="IPR002347">
    <property type="entry name" value="SDR_fam"/>
</dbReference>
<dbReference type="PRINTS" id="PR01167">
    <property type="entry name" value="INSADHFAMILY"/>
</dbReference>
<dbReference type="InterPro" id="IPR020904">
    <property type="entry name" value="Sc_DH/Rdtase_CS"/>
</dbReference>
<dbReference type="EMBL" id="CAJNRD030001123">
    <property type="protein sequence ID" value="CAG5102160.1"/>
    <property type="molecule type" value="Genomic_DNA"/>
</dbReference>
<evidence type="ECO:0000313" key="4">
    <source>
        <dbReference type="Proteomes" id="UP000786811"/>
    </source>
</evidence>
<comment type="similarity">
    <text evidence="1">Belongs to the short-chain dehydrogenases/reductases (SDR) family.</text>
</comment>
<dbReference type="OrthoDB" id="417891at2759"/>
<dbReference type="PANTHER" id="PTHR44229">
    <property type="entry name" value="15-HYDROXYPROSTAGLANDIN DEHYDROGENASE [NAD(+)]"/>
    <property type="match status" value="1"/>
</dbReference>
<keyword evidence="4" id="KW-1185">Reference proteome</keyword>
<organism evidence="3 4">
    <name type="scientific">Cotesia congregata</name>
    <name type="common">Parasitoid wasp</name>
    <name type="synonym">Apanteles congregatus</name>
    <dbReference type="NCBI Taxonomy" id="51543"/>
    <lineage>
        <taxon>Eukaryota</taxon>
        <taxon>Metazoa</taxon>
        <taxon>Ecdysozoa</taxon>
        <taxon>Arthropoda</taxon>
        <taxon>Hexapoda</taxon>
        <taxon>Insecta</taxon>
        <taxon>Pterygota</taxon>
        <taxon>Neoptera</taxon>
        <taxon>Endopterygota</taxon>
        <taxon>Hymenoptera</taxon>
        <taxon>Apocrita</taxon>
        <taxon>Ichneumonoidea</taxon>
        <taxon>Braconidae</taxon>
        <taxon>Microgastrinae</taxon>
        <taxon>Cotesia</taxon>
    </lineage>
</organism>
<dbReference type="PANTHER" id="PTHR44229:SF8">
    <property type="entry name" value="ALCOHOL DEHYDROGENASE-RELATED"/>
    <property type="match status" value="1"/>
</dbReference>
<proteinExistence type="inferred from homology"/>
<dbReference type="GO" id="GO:0016616">
    <property type="term" value="F:oxidoreductase activity, acting on the CH-OH group of donors, NAD or NADP as acceptor"/>
    <property type="evidence" value="ECO:0007669"/>
    <property type="project" value="TreeGrafter"/>
</dbReference>
<dbReference type="Proteomes" id="UP000786811">
    <property type="component" value="Unassembled WGS sequence"/>
</dbReference>
<dbReference type="SUPFAM" id="SSF51735">
    <property type="entry name" value="NAD(P)-binding Rossmann-fold domains"/>
    <property type="match status" value="2"/>
</dbReference>
<reference evidence="3" key="1">
    <citation type="submission" date="2021-04" db="EMBL/GenBank/DDBJ databases">
        <authorList>
            <person name="Chebbi M.A.C M."/>
        </authorList>
    </citation>
    <scope>NUCLEOTIDE SEQUENCE</scope>
</reference>
<comment type="caution">
    <text evidence="3">The sequence shown here is derived from an EMBL/GenBank/DDBJ whole genome shotgun (WGS) entry which is preliminary data.</text>
</comment>